<gene>
    <name evidence="2" type="ORF">GCM10012284_24110</name>
</gene>
<feature type="compositionally biased region" description="Basic and acidic residues" evidence="1">
    <location>
        <begin position="93"/>
        <end position="102"/>
    </location>
</feature>
<dbReference type="EMBL" id="BMMX01000008">
    <property type="protein sequence ID" value="GGK89311.1"/>
    <property type="molecule type" value="Genomic_DNA"/>
</dbReference>
<comment type="caution">
    <text evidence="2">The sequence shown here is derived from an EMBL/GenBank/DDBJ whole genome shotgun (WGS) entry which is preliminary data.</text>
</comment>
<name>A0A8J3FN36_9ACTN</name>
<dbReference type="Proteomes" id="UP000656042">
    <property type="component" value="Unassembled WGS sequence"/>
</dbReference>
<evidence type="ECO:0008006" key="4">
    <source>
        <dbReference type="Google" id="ProtNLM"/>
    </source>
</evidence>
<evidence type="ECO:0000256" key="1">
    <source>
        <dbReference type="SAM" id="MobiDB-lite"/>
    </source>
</evidence>
<dbReference type="AlphaFoldDB" id="A0A8J3FN36"/>
<sequence length="102" mass="11555">MPPARKHTPWRTVPLPPDWASEVRPRILARDPRCRLRTHCWGARSVEVDHGDLGPDDHSDANLRGVCARCHAHRTGQQGASAANERRPKRLRPRDGRHPGIQ</sequence>
<evidence type="ECO:0000313" key="3">
    <source>
        <dbReference type="Proteomes" id="UP000656042"/>
    </source>
</evidence>
<proteinExistence type="predicted"/>
<feature type="region of interest" description="Disordered" evidence="1">
    <location>
        <begin position="72"/>
        <end position="102"/>
    </location>
</feature>
<accession>A0A8J3FN36</accession>
<reference evidence="2" key="2">
    <citation type="submission" date="2020-09" db="EMBL/GenBank/DDBJ databases">
        <authorList>
            <person name="Sun Q."/>
            <person name="Zhou Y."/>
        </authorList>
    </citation>
    <scope>NUCLEOTIDE SEQUENCE</scope>
    <source>
        <strain evidence="2">CGMCC 4.7299</strain>
    </source>
</reference>
<keyword evidence="3" id="KW-1185">Reference proteome</keyword>
<evidence type="ECO:0000313" key="2">
    <source>
        <dbReference type="EMBL" id="GGK89311.1"/>
    </source>
</evidence>
<reference evidence="2" key="1">
    <citation type="journal article" date="2014" name="Int. J. Syst. Evol. Microbiol.">
        <title>Complete genome sequence of Corynebacterium casei LMG S-19264T (=DSM 44701T), isolated from a smear-ripened cheese.</title>
        <authorList>
            <consortium name="US DOE Joint Genome Institute (JGI-PGF)"/>
            <person name="Walter F."/>
            <person name="Albersmeier A."/>
            <person name="Kalinowski J."/>
            <person name="Ruckert C."/>
        </authorList>
    </citation>
    <scope>NUCLEOTIDE SEQUENCE</scope>
    <source>
        <strain evidence="2">CGMCC 4.7299</strain>
    </source>
</reference>
<protein>
    <recommendedName>
        <fullName evidence="4">HNH endonuclease</fullName>
    </recommendedName>
</protein>
<organism evidence="2 3">
    <name type="scientific">Mangrovihabitans endophyticus</name>
    <dbReference type="NCBI Taxonomy" id="1751298"/>
    <lineage>
        <taxon>Bacteria</taxon>
        <taxon>Bacillati</taxon>
        <taxon>Actinomycetota</taxon>
        <taxon>Actinomycetes</taxon>
        <taxon>Micromonosporales</taxon>
        <taxon>Micromonosporaceae</taxon>
        <taxon>Mangrovihabitans</taxon>
    </lineage>
</organism>